<comment type="caution">
    <text evidence="1">The sequence shown here is derived from an EMBL/GenBank/DDBJ whole genome shotgun (WGS) entry which is preliminary data.</text>
</comment>
<sequence>MADATQRDTADTLTQAEDRAYKQLAINGAPLTADLRGWIDRYVPGPPVRKPKPAGYVAGAAVREHVAARALAAARERPALEEKAFMQRSLGIPANPRPKPPGYVAGAAVRERVAARRARVNMLMEMRKPRARPRGFVRLGPISEPALSREAREKAAKAVRMKAKEDAEAQRQREASAANVAELIRLRLAAIQFHTQSKSAFLRTEQAKSGLNLGESNAGVKISDGEVLARCSGELAGTFRT</sequence>
<dbReference type="EMBL" id="JARJCM010000448">
    <property type="protein sequence ID" value="KAJ7016963.1"/>
    <property type="molecule type" value="Genomic_DNA"/>
</dbReference>
<evidence type="ECO:0000313" key="1">
    <source>
        <dbReference type="EMBL" id="KAJ7016963.1"/>
    </source>
</evidence>
<evidence type="ECO:0000313" key="2">
    <source>
        <dbReference type="Proteomes" id="UP001218188"/>
    </source>
</evidence>
<accession>A0AAD6RX56</accession>
<reference evidence="1" key="1">
    <citation type="submission" date="2023-03" db="EMBL/GenBank/DDBJ databases">
        <title>Massive genome expansion in bonnet fungi (Mycena s.s.) driven by repeated elements and novel gene families across ecological guilds.</title>
        <authorList>
            <consortium name="Lawrence Berkeley National Laboratory"/>
            <person name="Harder C.B."/>
            <person name="Miyauchi S."/>
            <person name="Viragh M."/>
            <person name="Kuo A."/>
            <person name="Thoen E."/>
            <person name="Andreopoulos B."/>
            <person name="Lu D."/>
            <person name="Skrede I."/>
            <person name="Drula E."/>
            <person name="Henrissat B."/>
            <person name="Morin E."/>
            <person name="Kohler A."/>
            <person name="Barry K."/>
            <person name="LaButti K."/>
            <person name="Morin E."/>
            <person name="Salamov A."/>
            <person name="Lipzen A."/>
            <person name="Mereny Z."/>
            <person name="Hegedus B."/>
            <person name="Baldrian P."/>
            <person name="Stursova M."/>
            <person name="Weitz H."/>
            <person name="Taylor A."/>
            <person name="Grigoriev I.V."/>
            <person name="Nagy L.G."/>
            <person name="Martin F."/>
            <person name="Kauserud H."/>
        </authorList>
    </citation>
    <scope>NUCLEOTIDE SEQUENCE</scope>
    <source>
        <strain evidence="1">CBHHK200</strain>
    </source>
</reference>
<dbReference type="AlphaFoldDB" id="A0AAD6RX56"/>
<organism evidence="1 2">
    <name type="scientific">Mycena alexandri</name>
    <dbReference type="NCBI Taxonomy" id="1745969"/>
    <lineage>
        <taxon>Eukaryota</taxon>
        <taxon>Fungi</taxon>
        <taxon>Dikarya</taxon>
        <taxon>Basidiomycota</taxon>
        <taxon>Agaricomycotina</taxon>
        <taxon>Agaricomycetes</taxon>
        <taxon>Agaricomycetidae</taxon>
        <taxon>Agaricales</taxon>
        <taxon>Marasmiineae</taxon>
        <taxon>Mycenaceae</taxon>
        <taxon>Mycena</taxon>
    </lineage>
</organism>
<protein>
    <submittedName>
        <fullName evidence="1">Uncharacterized protein</fullName>
    </submittedName>
</protein>
<name>A0AAD6RX56_9AGAR</name>
<proteinExistence type="predicted"/>
<keyword evidence="2" id="KW-1185">Reference proteome</keyword>
<dbReference type="Proteomes" id="UP001218188">
    <property type="component" value="Unassembled WGS sequence"/>
</dbReference>
<gene>
    <name evidence="1" type="ORF">C8F04DRAFT_1201254</name>
</gene>